<dbReference type="Proteomes" id="UP000233469">
    <property type="component" value="Unassembled WGS sequence"/>
</dbReference>
<comment type="caution">
    <text evidence="2">The sequence shown here is derived from an EMBL/GenBank/DDBJ whole genome shotgun (WGS) entry which is preliminary data.</text>
</comment>
<keyword evidence="1" id="KW-0812">Transmembrane</keyword>
<protein>
    <submittedName>
        <fullName evidence="2">Uncharacterized protein</fullName>
    </submittedName>
</protein>
<reference evidence="2 3" key="2">
    <citation type="submission" date="2017-10" db="EMBL/GenBank/DDBJ databases">
        <title>Extensive intraspecific genome diversity in a model arbuscular mycorrhizal fungus.</title>
        <authorList>
            <person name="Chen E.C.H."/>
            <person name="Morin E."/>
            <person name="Baudet D."/>
            <person name="Noel J."/>
            <person name="Ndikumana S."/>
            <person name="Charron P."/>
            <person name="St-Onge C."/>
            <person name="Giorgi J."/>
            <person name="Grigoriev I.V."/>
            <person name="Roux C."/>
            <person name="Martin F.M."/>
            <person name="Corradi N."/>
        </authorList>
    </citation>
    <scope>NUCLEOTIDE SEQUENCE [LARGE SCALE GENOMIC DNA]</scope>
    <source>
        <strain evidence="2 3">C2</strain>
    </source>
</reference>
<feature type="transmembrane region" description="Helical" evidence="1">
    <location>
        <begin position="143"/>
        <end position="163"/>
    </location>
</feature>
<name>A0A2N1N2C4_9GLOM</name>
<keyword evidence="1" id="KW-0472">Membrane</keyword>
<sequence>MNRDENPINTVGNTFRNVVGNNIRVVVDVPVIVVKTSRRKWTVNGALRKTDCSSIEQINGEDSDVFWKSFGVALSIGSENHHFDSCENISGVYDFQKYFGKKTWPGKENDRIVLFIDEFDLLYTFNEKIRSEFLRILRLIKNAMHLFVIHAIIIVGTFSIMHLDSSVSSSGQSLDSPFNVKDLVRNPNFSLDKVRTLFAGYEEENKMKIEDEVIEDIYTQTNGHAGLVCLCGRAIEDNLISKIKGDRILSHGVWVRFKLISLMDEIAQYQTFKRMINSLLDSSAMTAVRFFRDYFLLEDVEHEVKIVDTDSADFLAAEGVLIPVTERAERAFRLSSPMSIIKYACERSFEIAKVRVNSERNQSVPRESVYDSELYRVLWNWLSGFGFQITGQWHLINRNDNNGRNKHSYSDIVITSPRAQVIVLELLATATVGELSEHYNRVLNYARLLSANESWIVHFTCEDDYNEKSHWPSDGLLQQELSVAHFYHDTDFRRVDMTVCWWNNNRNDKSTYKYAVQL</sequence>
<evidence type="ECO:0000313" key="2">
    <source>
        <dbReference type="EMBL" id="PKK68073.1"/>
    </source>
</evidence>
<organism evidence="2 3">
    <name type="scientific">Rhizophagus irregularis</name>
    <dbReference type="NCBI Taxonomy" id="588596"/>
    <lineage>
        <taxon>Eukaryota</taxon>
        <taxon>Fungi</taxon>
        <taxon>Fungi incertae sedis</taxon>
        <taxon>Mucoromycota</taxon>
        <taxon>Glomeromycotina</taxon>
        <taxon>Glomeromycetes</taxon>
        <taxon>Glomerales</taxon>
        <taxon>Glomeraceae</taxon>
        <taxon>Rhizophagus</taxon>
    </lineage>
</organism>
<accession>A0A2N1N2C4</accession>
<evidence type="ECO:0000313" key="3">
    <source>
        <dbReference type="Proteomes" id="UP000233469"/>
    </source>
</evidence>
<proteinExistence type="predicted"/>
<evidence type="ECO:0000256" key="1">
    <source>
        <dbReference type="SAM" id="Phobius"/>
    </source>
</evidence>
<dbReference type="EMBL" id="LLXL01000886">
    <property type="protein sequence ID" value="PKK68073.1"/>
    <property type="molecule type" value="Genomic_DNA"/>
</dbReference>
<dbReference type="AlphaFoldDB" id="A0A2N1N2C4"/>
<reference evidence="2 3" key="1">
    <citation type="submission" date="2016-04" db="EMBL/GenBank/DDBJ databases">
        <title>Genome analyses suggest a sexual origin of heterokaryosis in a supposedly ancient asexual fungus.</title>
        <authorList>
            <person name="Ropars J."/>
            <person name="Sedzielewska K."/>
            <person name="Noel J."/>
            <person name="Charron P."/>
            <person name="Farinelli L."/>
            <person name="Marton T."/>
            <person name="Kruger M."/>
            <person name="Pelin A."/>
            <person name="Brachmann A."/>
            <person name="Corradi N."/>
        </authorList>
    </citation>
    <scope>NUCLEOTIDE SEQUENCE [LARGE SCALE GENOMIC DNA]</scope>
    <source>
        <strain evidence="2 3">C2</strain>
    </source>
</reference>
<gene>
    <name evidence="2" type="ORF">RhiirC2_834464</name>
</gene>
<dbReference type="InterPro" id="IPR027417">
    <property type="entry name" value="P-loop_NTPase"/>
</dbReference>
<dbReference type="VEuPathDB" id="FungiDB:RhiirA1_440353"/>
<dbReference type="VEuPathDB" id="FungiDB:RhiirFUN_011380"/>
<dbReference type="SUPFAM" id="SSF52540">
    <property type="entry name" value="P-loop containing nucleoside triphosphate hydrolases"/>
    <property type="match status" value="1"/>
</dbReference>
<keyword evidence="1" id="KW-1133">Transmembrane helix</keyword>
<dbReference type="VEuPathDB" id="FungiDB:FUN_015525"/>